<proteinExistence type="predicted"/>
<dbReference type="RefSeq" id="WP_209568931.1">
    <property type="nucleotide sequence ID" value="NZ_JAVLSM010000017.1"/>
</dbReference>
<dbReference type="EMBL" id="JAVRAA010000011">
    <property type="protein sequence ID" value="MDT0339082.1"/>
    <property type="molecule type" value="Genomic_DNA"/>
</dbReference>
<protein>
    <submittedName>
        <fullName evidence="1">Uncharacterized protein</fullName>
    </submittedName>
</protein>
<evidence type="ECO:0000313" key="1">
    <source>
        <dbReference type="EMBL" id="MDT0339082.1"/>
    </source>
</evidence>
<dbReference type="AlphaFoldDB" id="A0AAE4K7L3"/>
<comment type="caution">
    <text evidence="1">The sequence shown here is derived from an EMBL/GenBank/DDBJ whole genome shotgun (WGS) entry which is preliminary data.</text>
</comment>
<name>A0AAE4K7L3_9BURK</name>
<organism evidence="1">
    <name type="scientific">Herbaspirillum huttiense subsp. nephrolepidis</name>
    <dbReference type="NCBI Taxonomy" id="3075126"/>
    <lineage>
        <taxon>Bacteria</taxon>
        <taxon>Pseudomonadati</taxon>
        <taxon>Pseudomonadota</taxon>
        <taxon>Betaproteobacteria</taxon>
        <taxon>Burkholderiales</taxon>
        <taxon>Oxalobacteraceae</taxon>
        <taxon>Herbaspirillum</taxon>
    </lineage>
</organism>
<gene>
    <name evidence="1" type="ORF">RJN63_19765</name>
</gene>
<reference evidence="1" key="1">
    <citation type="submission" date="2023-02" db="EMBL/GenBank/DDBJ databases">
        <title>Description of Herbaspirillum huttiense subsp. nephrolepsisexaltata and Herbaspirillum huttiense subsp. lycopersicon.</title>
        <authorList>
            <person name="Poudel M."/>
            <person name="Sharma A."/>
            <person name="Goss E."/>
            <person name="Tapia J.H."/>
            <person name="Harmon C.M."/>
            <person name="Jones J.B."/>
        </authorList>
    </citation>
    <scope>NUCLEOTIDE SEQUENCE</scope>
    <source>
        <strain evidence="1">NC40101</strain>
    </source>
</reference>
<accession>A0AAE4K7L3</accession>
<sequence length="57" mass="5829">MISNATSSVGVGDGVRKGAERSMQVESAISAAVTNVDNVTVFTKFIKKAEDAAQAAV</sequence>